<protein>
    <submittedName>
        <fullName evidence="2">Uncharacterized protein</fullName>
    </submittedName>
</protein>
<proteinExistence type="predicted"/>
<reference evidence="2" key="1">
    <citation type="journal article" date="2020" name="Nature">
        <title>Giant virus diversity and host interactions through global metagenomics.</title>
        <authorList>
            <person name="Schulz F."/>
            <person name="Roux S."/>
            <person name="Paez-Espino D."/>
            <person name="Jungbluth S."/>
            <person name="Walsh D.A."/>
            <person name="Denef V.J."/>
            <person name="McMahon K.D."/>
            <person name="Konstantinidis K.T."/>
            <person name="Eloe-Fadrosh E.A."/>
            <person name="Kyrpides N.C."/>
            <person name="Woyke T."/>
        </authorList>
    </citation>
    <scope>NUCLEOTIDE SEQUENCE</scope>
    <source>
        <strain evidence="2">GVMAG-M-3300023184-13</strain>
    </source>
</reference>
<dbReference type="EMBL" id="MN739983">
    <property type="protein sequence ID" value="QHT81493.1"/>
    <property type="molecule type" value="Genomic_DNA"/>
</dbReference>
<feature type="compositionally biased region" description="Basic residues" evidence="1">
    <location>
        <begin position="1"/>
        <end position="56"/>
    </location>
</feature>
<accession>A0A6C0HNG3</accession>
<organism evidence="2">
    <name type="scientific">viral metagenome</name>
    <dbReference type="NCBI Taxonomy" id="1070528"/>
    <lineage>
        <taxon>unclassified sequences</taxon>
        <taxon>metagenomes</taxon>
        <taxon>organismal metagenomes</taxon>
    </lineage>
</organism>
<sequence>MAIIRKRKSKGKGKSVKKTSKVKGLQSKRKSIKRKSIKRKSIKRKSIKRKTPRKLTKSSLAKIVKVAVNNSSGRSKSQSNLASKIINMSSNDTVVSSHSKAQQSSYASITVNGKTKEYGQAISTDSSKPYINAVKLNNGKLYISRIPKQ</sequence>
<name>A0A6C0HNG3_9ZZZZ</name>
<evidence type="ECO:0000256" key="1">
    <source>
        <dbReference type="SAM" id="MobiDB-lite"/>
    </source>
</evidence>
<feature type="region of interest" description="Disordered" evidence="1">
    <location>
        <begin position="1"/>
        <end position="58"/>
    </location>
</feature>
<dbReference type="AlphaFoldDB" id="A0A6C0HNG3"/>
<evidence type="ECO:0000313" key="2">
    <source>
        <dbReference type="EMBL" id="QHT81493.1"/>
    </source>
</evidence>